<comment type="catalytic activity">
    <reaction evidence="7">
        <text>UDP-N-acetyl-alpha-D-muramoyl-L-alanyl-gamma-D-glutamyl-meso-2,6-diaminopimeloyl-D-alanyl-D-alanine + di-trans,octa-cis-undecaprenyl phosphate = di-trans,octa-cis-undecaprenyl diphospho-N-acetyl-alpha-D-muramoyl-L-alanyl-D-glutamyl-meso-2,6-diaminopimeloyl-D-alanyl-D-alanine + UMP</text>
        <dbReference type="Rhea" id="RHEA:28386"/>
        <dbReference type="ChEBI" id="CHEBI:57865"/>
        <dbReference type="ChEBI" id="CHEBI:60392"/>
        <dbReference type="ChEBI" id="CHEBI:61386"/>
        <dbReference type="ChEBI" id="CHEBI:61387"/>
        <dbReference type="EC" id="2.7.8.13"/>
    </reaction>
</comment>
<dbReference type="Pfam" id="PF00953">
    <property type="entry name" value="Glycos_transf_4"/>
    <property type="match status" value="1"/>
</dbReference>
<keyword evidence="7" id="KW-0573">Peptidoglycan synthesis</keyword>
<gene>
    <name evidence="7" type="primary">mraY</name>
    <name evidence="10" type="ordered locus">Taci_0869</name>
</gene>
<dbReference type="PATRIC" id="fig|525903.6.peg.870"/>
<keyword evidence="6 7" id="KW-0472">Membrane</keyword>
<dbReference type="GO" id="GO:0005886">
    <property type="term" value="C:plasma membrane"/>
    <property type="evidence" value="ECO:0007669"/>
    <property type="project" value="UniProtKB-SubCell"/>
</dbReference>
<keyword evidence="7" id="KW-0133">Cell shape</keyword>
<feature type="transmembrane region" description="Helical" evidence="7">
    <location>
        <begin position="168"/>
        <end position="185"/>
    </location>
</feature>
<dbReference type="GO" id="GO:0008963">
    <property type="term" value="F:phospho-N-acetylmuramoyl-pentapeptide-transferase activity"/>
    <property type="evidence" value="ECO:0007669"/>
    <property type="project" value="UniProtKB-UniRule"/>
</dbReference>
<feature type="transmembrane region" description="Helical" evidence="7">
    <location>
        <begin position="247"/>
        <end position="266"/>
    </location>
</feature>
<keyword evidence="7" id="KW-0961">Cell wall biogenesis/degradation</keyword>
<comment type="subcellular location">
    <subcellularLocation>
        <location evidence="7">Cell inner membrane</location>
        <topology evidence="7">Multi-pass membrane protein</topology>
    </subcellularLocation>
    <subcellularLocation>
        <location evidence="1">Membrane</location>
        <topology evidence="1">Multi-pass membrane protein</topology>
    </subcellularLocation>
</comment>
<keyword evidence="7" id="KW-0997">Cell inner membrane</keyword>
<dbReference type="EMBL" id="CP001818">
    <property type="protein sequence ID" value="ACZ19102.1"/>
    <property type="molecule type" value="Genomic_DNA"/>
</dbReference>
<feature type="binding site" evidence="9">
    <location>
        <position position="161"/>
    </location>
    <ligand>
        <name>Mg(2+)</name>
        <dbReference type="ChEBI" id="CHEBI:18420"/>
    </ligand>
</feature>
<evidence type="ECO:0000256" key="6">
    <source>
        <dbReference type="ARBA" id="ARBA00023136"/>
    </source>
</evidence>
<dbReference type="InterPro" id="IPR003524">
    <property type="entry name" value="PNAcMuramoyl-5peptid_Trfase"/>
</dbReference>
<name>D1B9Z9_THEAS</name>
<dbReference type="HAMAP" id="MF_00038">
    <property type="entry name" value="MraY"/>
    <property type="match status" value="1"/>
</dbReference>
<feature type="transmembrane region" description="Helical" evidence="7">
    <location>
        <begin position="191"/>
        <end position="209"/>
    </location>
</feature>
<dbReference type="EC" id="2.7.8.13" evidence="7 8"/>
<keyword evidence="5 7" id="KW-1133">Transmembrane helix</keyword>
<comment type="caution">
    <text evidence="7">Lacks conserved residue(s) required for the propagation of feature annotation.</text>
</comment>
<dbReference type="STRING" id="525903.Taci_0869"/>
<dbReference type="UniPathway" id="UPA00219"/>
<dbReference type="AlphaFoldDB" id="D1B9Z9"/>
<dbReference type="PROSITE" id="PS01348">
    <property type="entry name" value="MRAY_2"/>
    <property type="match status" value="1"/>
</dbReference>
<sequence>MISHDSLGLVILFLLVFLSQGLLQELWIRFMRALKIRQVAKEYGPEGHQIKAGTPSMGGVIFPLCVVPMYLLGYREALNLTALPALAAAVGFVDDYLKVIRRSGDGLSSLQKLFLQVALSLPWCLMVSRGGLSLMPGIPLSPALAVPLLIFLSVGIQNAVNVTDGLDGLAAGAVAISMLGFLPFLSRSIGMPFAVSIFGAALAFLWHNGHPARVFMGDGGAHFLAGGILALAVSTSCLLLVLPMGFLFGVEITSVAIQIVAIRRFGRRVFRMSPLHHHFELIGWPETRIVTRFWLVHVVGMGILISIIYWIF</sequence>
<dbReference type="GO" id="GO:0009252">
    <property type="term" value="P:peptidoglycan biosynthetic process"/>
    <property type="evidence" value="ECO:0007669"/>
    <property type="project" value="UniProtKB-UniRule"/>
</dbReference>
<dbReference type="GO" id="GO:0071555">
    <property type="term" value="P:cell wall organization"/>
    <property type="evidence" value="ECO:0007669"/>
    <property type="project" value="UniProtKB-KW"/>
</dbReference>
<evidence type="ECO:0000256" key="7">
    <source>
        <dbReference type="HAMAP-Rule" id="MF_00038"/>
    </source>
</evidence>
<dbReference type="PANTHER" id="PTHR22926">
    <property type="entry name" value="PHOSPHO-N-ACETYLMURAMOYL-PENTAPEPTIDE-TRANSFERASE"/>
    <property type="match status" value="1"/>
</dbReference>
<dbReference type="Pfam" id="PF10555">
    <property type="entry name" value="MraY_sig1"/>
    <property type="match status" value="1"/>
</dbReference>
<proteinExistence type="inferred from homology"/>
<comment type="pathway">
    <text evidence="7">Cell wall biogenesis; peptidoglycan biosynthesis.</text>
</comment>
<evidence type="ECO:0000313" key="10">
    <source>
        <dbReference type="EMBL" id="ACZ19102.1"/>
    </source>
</evidence>
<dbReference type="HOGENOM" id="CLU_023982_0_1_0"/>
<protein>
    <recommendedName>
        <fullName evidence="7 8">Phospho-N-acetylmuramoyl-pentapeptide-transferase</fullName>
        <ecNumber evidence="7 8">2.7.8.13</ecNumber>
    </recommendedName>
    <alternativeName>
        <fullName evidence="7">UDP-MurNAc-pentapeptide phosphotransferase</fullName>
    </alternativeName>
</protein>
<keyword evidence="11" id="KW-1185">Reference proteome</keyword>
<dbReference type="GO" id="GO:0008360">
    <property type="term" value="P:regulation of cell shape"/>
    <property type="evidence" value="ECO:0007669"/>
    <property type="project" value="UniProtKB-KW"/>
</dbReference>
<dbReference type="InterPro" id="IPR000715">
    <property type="entry name" value="Glycosyl_transferase_4"/>
</dbReference>
<keyword evidence="7" id="KW-0131">Cell cycle</keyword>
<evidence type="ECO:0000256" key="3">
    <source>
        <dbReference type="ARBA" id="ARBA00022679"/>
    </source>
</evidence>
<keyword evidence="7" id="KW-0132">Cell division</keyword>
<evidence type="ECO:0000313" key="11">
    <source>
        <dbReference type="Proteomes" id="UP000002030"/>
    </source>
</evidence>
<dbReference type="EnsemblBacteria" id="ACZ19102">
    <property type="protein sequence ID" value="ACZ19102"/>
    <property type="gene ID" value="Taci_0869"/>
</dbReference>
<organism evidence="10 11">
    <name type="scientific">Thermanaerovibrio acidaminovorans (strain ATCC 49978 / DSM 6589 / Su883)</name>
    <name type="common">Selenomonas acidaminovorans</name>
    <dbReference type="NCBI Taxonomy" id="525903"/>
    <lineage>
        <taxon>Bacteria</taxon>
        <taxon>Thermotogati</taxon>
        <taxon>Synergistota</taxon>
        <taxon>Synergistia</taxon>
        <taxon>Synergistales</taxon>
        <taxon>Synergistaceae</taxon>
        <taxon>Thermanaerovibrio</taxon>
    </lineage>
</organism>
<dbReference type="InterPro" id="IPR018480">
    <property type="entry name" value="PNAcMuramoyl-5peptid_Trfase_CS"/>
</dbReference>
<keyword evidence="7" id="KW-1003">Cell membrane</keyword>
<feature type="binding site" evidence="9">
    <location>
        <position position="218"/>
    </location>
    <ligand>
        <name>Mg(2+)</name>
        <dbReference type="ChEBI" id="CHEBI:18420"/>
    </ligand>
</feature>
<dbReference type="CDD" id="cd06852">
    <property type="entry name" value="GT_MraY"/>
    <property type="match status" value="1"/>
</dbReference>
<keyword evidence="7 9" id="KW-0479">Metal-binding</keyword>
<comment type="similarity">
    <text evidence="2 7">Belongs to the glycosyltransferase 4 family. MraY subfamily.</text>
</comment>
<comment type="function">
    <text evidence="7">Catalyzes the initial step of the lipid cycle reactions in the biosynthesis of the cell wall peptidoglycan: transfers peptidoglycan precursor phospho-MurNAc-pentapeptide from UDP-MurNAc-pentapeptide onto the lipid carrier undecaprenyl phosphate, yielding undecaprenyl-pyrophosphoryl-MurNAc-pentapeptide, known as lipid I.</text>
</comment>
<dbReference type="GO" id="GO:0046872">
    <property type="term" value="F:metal ion binding"/>
    <property type="evidence" value="ECO:0007669"/>
    <property type="project" value="UniProtKB-KW"/>
</dbReference>
<evidence type="ECO:0000256" key="8">
    <source>
        <dbReference type="NCBIfam" id="TIGR00445"/>
    </source>
</evidence>
<dbReference type="eggNOG" id="COG0472">
    <property type="taxonomic scope" value="Bacteria"/>
</dbReference>
<feature type="transmembrane region" description="Helical" evidence="7">
    <location>
        <begin position="138"/>
        <end position="156"/>
    </location>
</feature>
<evidence type="ECO:0000256" key="1">
    <source>
        <dbReference type="ARBA" id="ARBA00004141"/>
    </source>
</evidence>
<evidence type="ECO:0000256" key="2">
    <source>
        <dbReference type="ARBA" id="ARBA00005583"/>
    </source>
</evidence>
<keyword evidence="7 9" id="KW-0460">Magnesium</keyword>
<dbReference type="KEGG" id="tai:Taci_0869"/>
<dbReference type="PANTHER" id="PTHR22926:SF5">
    <property type="entry name" value="PHOSPHO-N-ACETYLMURAMOYL-PENTAPEPTIDE-TRANSFERASE HOMOLOG"/>
    <property type="match status" value="1"/>
</dbReference>
<accession>D1B9Z9</accession>
<comment type="cofactor">
    <cofactor evidence="7 9">
        <name>Mg(2+)</name>
        <dbReference type="ChEBI" id="CHEBI:18420"/>
    </cofactor>
</comment>
<feature type="transmembrane region" description="Helical" evidence="7">
    <location>
        <begin position="221"/>
        <end position="241"/>
    </location>
</feature>
<dbReference type="OrthoDB" id="9805475at2"/>
<evidence type="ECO:0000256" key="9">
    <source>
        <dbReference type="PIRSR" id="PIRSR600715-1"/>
    </source>
</evidence>
<keyword evidence="3 7" id="KW-0808">Transferase</keyword>
<evidence type="ECO:0000256" key="5">
    <source>
        <dbReference type="ARBA" id="ARBA00022989"/>
    </source>
</evidence>
<dbReference type="Proteomes" id="UP000002030">
    <property type="component" value="Chromosome"/>
</dbReference>
<dbReference type="GO" id="GO:0051992">
    <property type="term" value="F:UDP-N-acetylmuramoyl-L-alanyl-D-glutamyl-meso-2,6-diaminopimelyl-D-alanyl-D-alanine:undecaprenyl-phosphate transferase activity"/>
    <property type="evidence" value="ECO:0007669"/>
    <property type="project" value="RHEA"/>
</dbReference>
<reference evidence="10 11" key="1">
    <citation type="journal article" date="2009" name="Stand. Genomic Sci.">
        <title>Complete genome sequence of Thermanaerovibrio acidaminovorans type strain (Su883).</title>
        <authorList>
            <person name="Chovatia M."/>
            <person name="Sikorski J."/>
            <person name="Schroder M."/>
            <person name="Lapidus A."/>
            <person name="Nolan M."/>
            <person name="Tice H."/>
            <person name="Glavina Del Rio T."/>
            <person name="Copeland A."/>
            <person name="Cheng J.F."/>
            <person name="Lucas S."/>
            <person name="Chen F."/>
            <person name="Bruce D."/>
            <person name="Goodwin L."/>
            <person name="Pitluck S."/>
            <person name="Ivanova N."/>
            <person name="Mavromatis K."/>
            <person name="Ovchinnikova G."/>
            <person name="Pati A."/>
            <person name="Chen A."/>
            <person name="Palaniappan K."/>
            <person name="Land M."/>
            <person name="Hauser L."/>
            <person name="Chang Y.J."/>
            <person name="Jeffries C.D."/>
            <person name="Chain P."/>
            <person name="Saunders E."/>
            <person name="Detter J.C."/>
            <person name="Brettin T."/>
            <person name="Rohde M."/>
            <person name="Goker M."/>
            <person name="Spring S."/>
            <person name="Bristow J."/>
            <person name="Markowitz V."/>
            <person name="Hugenholtz P."/>
            <person name="Kyrpides N.C."/>
            <person name="Klenk H.P."/>
            <person name="Eisen J.A."/>
        </authorList>
    </citation>
    <scope>NUCLEOTIDE SEQUENCE [LARGE SCALE GENOMIC DNA]</scope>
    <source>
        <strain evidence="11">ATCC 49978 / DSM 6589 / Su883</strain>
    </source>
</reference>
<dbReference type="NCBIfam" id="TIGR00445">
    <property type="entry name" value="mraY"/>
    <property type="match status" value="1"/>
</dbReference>
<feature type="transmembrane region" description="Helical" evidence="7">
    <location>
        <begin position="293"/>
        <end position="311"/>
    </location>
</feature>
<evidence type="ECO:0000256" key="4">
    <source>
        <dbReference type="ARBA" id="ARBA00022692"/>
    </source>
</evidence>
<keyword evidence="4 7" id="KW-0812">Transmembrane</keyword>
<dbReference type="GO" id="GO:0051301">
    <property type="term" value="P:cell division"/>
    <property type="evidence" value="ECO:0007669"/>
    <property type="project" value="UniProtKB-KW"/>
</dbReference>